<keyword evidence="5" id="KW-0808">Transferase</keyword>
<feature type="domain" description="HTH luxR-type" evidence="4">
    <location>
        <begin position="840"/>
        <end position="905"/>
    </location>
</feature>
<dbReference type="InterPro" id="IPR059106">
    <property type="entry name" value="WHD_MalT"/>
</dbReference>
<dbReference type="Pfam" id="PF17874">
    <property type="entry name" value="TPR_MalT"/>
    <property type="match status" value="1"/>
</dbReference>
<name>A0A5S9Q2N9_9GAMM</name>
<dbReference type="PANTHER" id="PTHR44688">
    <property type="entry name" value="DNA-BINDING TRANSCRIPTIONAL ACTIVATOR DEVR_DOSR"/>
    <property type="match status" value="1"/>
</dbReference>
<dbReference type="Proteomes" id="UP000439591">
    <property type="component" value="Unassembled WGS sequence"/>
</dbReference>
<dbReference type="PROSITE" id="PS00622">
    <property type="entry name" value="HTH_LUXR_1"/>
    <property type="match status" value="1"/>
</dbReference>
<dbReference type="PROSITE" id="PS50043">
    <property type="entry name" value="HTH_LUXR_2"/>
    <property type="match status" value="1"/>
</dbReference>
<proteinExistence type="predicted"/>
<dbReference type="GO" id="GO:0006355">
    <property type="term" value="P:regulation of DNA-templated transcription"/>
    <property type="evidence" value="ECO:0007669"/>
    <property type="project" value="InterPro"/>
</dbReference>
<dbReference type="SMART" id="SM00421">
    <property type="entry name" value="HTH_LUXR"/>
    <property type="match status" value="1"/>
</dbReference>
<dbReference type="InterPro" id="IPR000792">
    <property type="entry name" value="Tscrpt_reg_LuxR_C"/>
</dbReference>
<keyword evidence="2" id="KW-0238">DNA-binding</keyword>
<evidence type="ECO:0000313" key="7">
    <source>
        <dbReference type="Proteomes" id="UP000435877"/>
    </source>
</evidence>
<dbReference type="EMBL" id="CACSIM010000006">
    <property type="protein sequence ID" value="CAA0118646.1"/>
    <property type="molecule type" value="Genomic_DNA"/>
</dbReference>
<evidence type="ECO:0000313" key="8">
    <source>
        <dbReference type="Proteomes" id="UP000439591"/>
    </source>
</evidence>
<organism evidence="5 7">
    <name type="scientific">Zhongshania aliphaticivorans</name>
    <dbReference type="NCBI Taxonomy" id="1470434"/>
    <lineage>
        <taxon>Bacteria</taxon>
        <taxon>Pseudomonadati</taxon>
        <taxon>Pseudomonadota</taxon>
        <taxon>Gammaproteobacteria</taxon>
        <taxon>Cellvibrionales</taxon>
        <taxon>Spongiibacteraceae</taxon>
        <taxon>Zhongshania</taxon>
    </lineage>
</organism>
<evidence type="ECO:0000259" key="4">
    <source>
        <dbReference type="PROSITE" id="PS50043"/>
    </source>
</evidence>
<dbReference type="Gene3D" id="1.10.10.10">
    <property type="entry name" value="Winged helix-like DNA-binding domain superfamily/Winged helix DNA-binding domain"/>
    <property type="match status" value="1"/>
</dbReference>
<accession>A0A5S9Q2N9</accession>
<dbReference type="Pfam" id="PF25873">
    <property type="entry name" value="WHD_MalT"/>
    <property type="match status" value="1"/>
</dbReference>
<gene>
    <name evidence="5" type="primary">pknK_3</name>
    <name evidence="5" type="ORF">IHBHHGIJ_03302</name>
    <name evidence="6" type="ORF">KFEGEMFD_03515</name>
</gene>
<dbReference type="PRINTS" id="PR00038">
    <property type="entry name" value="HTHLUXR"/>
</dbReference>
<reference evidence="7 8" key="1">
    <citation type="submission" date="2019-11" db="EMBL/GenBank/DDBJ databases">
        <authorList>
            <person name="Holert J."/>
        </authorList>
    </citation>
    <scope>NUCLEOTIDE SEQUENCE [LARGE SCALE GENOMIC DNA]</scope>
    <source>
        <strain evidence="6">BC3_2A</strain>
        <strain evidence="5">SB11_1A</strain>
    </source>
</reference>
<dbReference type="Proteomes" id="UP000435877">
    <property type="component" value="Unassembled WGS sequence"/>
</dbReference>
<dbReference type="RefSeq" id="WP_159270069.1">
    <property type="nucleotide sequence ID" value="NZ_CACSIK010000003.1"/>
</dbReference>
<dbReference type="AlphaFoldDB" id="A0A5S9Q2N9"/>
<dbReference type="EMBL" id="CACSIK010000003">
    <property type="protein sequence ID" value="CAA0111469.1"/>
    <property type="molecule type" value="Genomic_DNA"/>
</dbReference>
<dbReference type="GO" id="GO:0003677">
    <property type="term" value="F:DNA binding"/>
    <property type="evidence" value="ECO:0007669"/>
    <property type="project" value="UniProtKB-KW"/>
</dbReference>
<evidence type="ECO:0000256" key="3">
    <source>
        <dbReference type="ARBA" id="ARBA00023163"/>
    </source>
</evidence>
<keyword evidence="5" id="KW-0418">Kinase</keyword>
<dbReference type="Pfam" id="PF00196">
    <property type="entry name" value="GerE"/>
    <property type="match status" value="1"/>
</dbReference>
<evidence type="ECO:0000256" key="1">
    <source>
        <dbReference type="ARBA" id="ARBA00023015"/>
    </source>
</evidence>
<evidence type="ECO:0000256" key="2">
    <source>
        <dbReference type="ARBA" id="ARBA00023125"/>
    </source>
</evidence>
<sequence length="907" mass="101153">MQFSVARLSHFKPLLDVSQLVTRECGQDVLNAILESGKKLTYLESAPGYGKSCVMTQAYELVSQQRKSAWCAFSPEHREPLVLLRLISQALQRTVSGVGSVTEALIQSIDGVDVNIVTAMLINELHTADSDVVLFFDNVHQLSTTDGLELIADIIESSHQRIKFVVASRASLPARFEFLLPLGQLCHIPQEAFRLSVLEASAILSQRFGVELAGDQVNALLSQIDAWPIALNLIGEYFDGDSSFAPEIFMQEKYLTPCYRYFDEQVMAGLNAAQRKSLFELAQLNTITEPLGDFFDPACQETLTLLRNDNLFLFTMEVDHSYRLHNLFHQYLLTRSQELPQSRIVSIHQQVFEWCFNVGNYQEAVFHALAIKDWHRVVSVVERFRIEIMTHNQLRAAAGWIESLPSDLVKTRPKLLLILSWCYALQGAREKAVHYLSEIDEAGLASLHETEAHDVALELDALNCVIMMCRGRYDELEVLCERYNHLEIDASNIFKNVQAAGLVYALFNTGHHDQAHRLAVKLESGGDQTNLLALVYRHIFRGMAYRLDGRLQQAKAEYEKSIIIAADIIGDPLLRFSVSDALLSEIYYEWGDVSNAKRYLPLQEVLGKDSVTVEPIIAAYLTSARIAADEGQNETALDILAQGESYGCREGYDRVVANMLGERVVVLLKQNKTDEAKSLVAELDSLAERRALRGNAAAVWSDIEYCRGVSATLLEQSVGSIDVSASLHVLSVLAEQATRANRKSELIKITLLEAVTYDQCGKHKTALRKATQAIALASSGLLLSSLCGLSNKVVVLLRKALKNWDSEKASVPWSGDQSYISRLKQHFDVPERDVLEQVGGKGAIEALSGKDTTLLQYLGEGLKNREIAEAMSLSENTIAWHLKNLYGKLHASNRTSAVNIARQLRLI</sequence>
<evidence type="ECO:0000313" key="5">
    <source>
        <dbReference type="EMBL" id="CAA0111469.1"/>
    </source>
</evidence>
<dbReference type="InterPro" id="IPR036388">
    <property type="entry name" value="WH-like_DNA-bd_sf"/>
</dbReference>
<evidence type="ECO:0000313" key="6">
    <source>
        <dbReference type="EMBL" id="CAA0118646.1"/>
    </source>
</evidence>
<dbReference type="Gene3D" id="3.40.50.300">
    <property type="entry name" value="P-loop containing nucleotide triphosphate hydrolases"/>
    <property type="match status" value="1"/>
</dbReference>
<dbReference type="InterPro" id="IPR041617">
    <property type="entry name" value="TPR_MalT"/>
</dbReference>
<dbReference type="SUPFAM" id="SSF46894">
    <property type="entry name" value="C-terminal effector domain of the bipartite response regulators"/>
    <property type="match status" value="1"/>
</dbReference>
<dbReference type="EC" id="2.7.11.1" evidence="5"/>
<dbReference type="InterPro" id="IPR027417">
    <property type="entry name" value="P-loop_NTPase"/>
</dbReference>
<dbReference type="CDD" id="cd06170">
    <property type="entry name" value="LuxR_C_like"/>
    <property type="match status" value="1"/>
</dbReference>
<dbReference type="GO" id="GO:0004674">
    <property type="term" value="F:protein serine/threonine kinase activity"/>
    <property type="evidence" value="ECO:0007669"/>
    <property type="project" value="UniProtKB-EC"/>
</dbReference>
<keyword evidence="7" id="KW-1185">Reference proteome</keyword>
<dbReference type="InterPro" id="IPR016032">
    <property type="entry name" value="Sig_transdc_resp-reg_C-effctor"/>
</dbReference>
<keyword evidence="1" id="KW-0805">Transcription regulation</keyword>
<dbReference type="Gene3D" id="1.25.40.10">
    <property type="entry name" value="Tetratricopeptide repeat domain"/>
    <property type="match status" value="1"/>
</dbReference>
<dbReference type="InterPro" id="IPR011990">
    <property type="entry name" value="TPR-like_helical_dom_sf"/>
</dbReference>
<protein>
    <submittedName>
        <fullName evidence="5">Serine/threonine-protein kinase PknK</fullName>
        <ecNumber evidence="5">2.7.11.1</ecNumber>
    </submittedName>
</protein>
<dbReference type="SUPFAM" id="SSF52540">
    <property type="entry name" value="P-loop containing nucleoside triphosphate hydrolases"/>
    <property type="match status" value="1"/>
</dbReference>
<dbReference type="PANTHER" id="PTHR44688:SF16">
    <property type="entry name" value="DNA-BINDING TRANSCRIPTIONAL ACTIVATOR DEVR_DOSR"/>
    <property type="match status" value="1"/>
</dbReference>
<keyword evidence="3" id="KW-0804">Transcription</keyword>
<dbReference type="OrthoDB" id="1123107at2"/>